<dbReference type="Proteomes" id="UP001597100">
    <property type="component" value="Unassembled WGS sequence"/>
</dbReference>
<dbReference type="Pfam" id="PF14534">
    <property type="entry name" value="DUF4440"/>
    <property type="match status" value="1"/>
</dbReference>
<accession>A0ABW3IJ12</accession>
<comment type="caution">
    <text evidence="3">The sequence shown here is derived from an EMBL/GenBank/DDBJ whole genome shotgun (WGS) entry which is preliminary data.</text>
</comment>
<protein>
    <submittedName>
        <fullName evidence="3">YybH family protein</fullName>
    </submittedName>
</protein>
<feature type="domain" description="DUF4440" evidence="2">
    <location>
        <begin position="48"/>
        <end position="148"/>
    </location>
</feature>
<evidence type="ECO:0000256" key="1">
    <source>
        <dbReference type="SAM" id="SignalP"/>
    </source>
</evidence>
<feature type="chain" id="PRO_5046754236" evidence="1">
    <location>
        <begin position="21"/>
        <end position="169"/>
    </location>
</feature>
<dbReference type="EMBL" id="JBHTJP010000035">
    <property type="protein sequence ID" value="MFD0978006.1"/>
    <property type="molecule type" value="Genomic_DNA"/>
</dbReference>
<feature type="signal peptide" evidence="1">
    <location>
        <begin position="1"/>
        <end position="20"/>
    </location>
</feature>
<evidence type="ECO:0000259" key="2">
    <source>
        <dbReference type="Pfam" id="PF14534"/>
    </source>
</evidence>
<reference evidence="4" key="1">
    <citation type="journal article" date="2019" name="Int. J. Syst. Evol. Microbiol.">
        <title>The Global Catalogue of Microorganisms (GCM) 10K type strain sequencing project: providing services to taxonomists for standard genome sequencing and annotation.</title>
        <authorList>
            <consortium name="The Broad Institute Genomics Platform"/>
            <consortium name="The Broad Institute Genome Sequencing Center for Infectious Disease"/>
            <person name="Wu L."/>
            <person name="Ma J."/>
        </authorList>
    </citation>
    <scope>NUCLEOTIDE SEQUENCE [LARGE SCALE GENOMIC DNA]</scope>
    <source>
        <strain evidence="4">CCUG 60898</strain>
    </source>
</reference>
<proteinExistence type="predicted"/>
<evidence type="ECO:0000313" key="4">
    <source>
        <dbReference type="Proteomes" id="UP001597100"/>
    </source>
</evidence>
<evidence type="ECO:0000313" key="3">
    <source>
        <dbReference type="EMBL" id="MFD0978006.1"/>
    </source>
</evidence>
<dbReference type="SUPFAM" id="SSF54427">
    <property type="entry name" value="NTF2-like"/>
    <property type="match status" value="1"/>
</dbReference>
<dbReference type="InterPro" id="IPR032710">
    <property type="entry name" value="NTF2-like_dom_sf"/>
</dbReference>
<keyword evidence="1" id="KW-0732">Signal</keyword>
<organism evidence="3 4">
    <name type="scientific">Salinimicrobium gaetbulicola</name>
    <dbReference type="NCBI Taxonomy" id="999702"/>
    <lineage>
        <taxon>Bacteria</taxon>
        <taxon>Pseudomonadati</taxon>
        <taxon>Bacteroidota</taxon>
        <taxon>Flavobacteriia</taxon>
        <taxon>Flavobacteriales</taxon>
        <taxon>Flavobacteriaceae</taxon>
        <taxon>Salinimicrobium</taxon>
    </lineage>
</organism>
<dbReference type="InterPro" id="IPR027843">
    <property type="entry name" value="DUF4440"/>
</dbReference>
<dbReference type="RefSeq" id="WP_380740761.1">
    <property type="nucleotide sequence ID" value="NZ_JBHTJP010000035.1"/>
</dbReference>
<dbReference type="Gene3D" id="3.10.450.50">
    <property type="match status" value="1"/>
</dbReference>
<sequence length="169" mass="19139">MKLIKLIPLLALLFFMGACGENRSEEVVEEDEMVAEEADMWDSNKAMTDWRDAWNKNDAAAVESMTADDATLFLNGKAHTQDSVTAWIQNSSSWMKDLKTTSVYKDRGEEFAFEAGTYTHSHKENDTLSMQGTYTVIWERGDGKEWAIKLMDVSPMMDAPPMPSEKPKQ</sequence>
<name>A0ABW3IJ12_9FLAO</name>
<gene>
    <name evidence="3" type="ORF">ACFQ1G_14505</name>
</gene>
<dbReference type="PROSITE" id="PS51257">
    <property type="entry name" value="PROKAR_LIPOPROTEIN"/>
    <property type="match status" value="1"/>
</dbReference>
<keyword evidence="4" id="KW-1185">Reference proteome</keyword>